<evidence type="ECO:0000313" key="9">
    <source>
        <dbReference type="EMBL" id="AOR51303.1"/>
    </source>
</evidence>
<evidence type="ECO:0000256" key="1">
    <source>
        <dbReference type="ARBA" id="ARBA00004442"/>
    </source>
</evidence>
<dbReference type="GO" id="GO:1990281">
    <property type="term" value="C:efflux pump complex"/>
    <property type="evidence" value="ECO:0007669"/>
    <property type="project" value="TreeGrafter"/>
</dbReference>
<comment type="subcellular location">
    <subcellularLocation>
        <location evidence="1">Cell outer membrane</location>
    </subcellularLocation>
</comment>
<name>A0A1C9U594_9BACT</name>
<organism evidence="9">
    <name type="scientific">uncultured bacterium pL</name>
    <dbReference type="NCBI Taxonomy" id="1781163"/>
    <lineage>
        <taxon>Bacteria</taxon>
        <taxon>environmental samples</taxon>
    </lineage>
</organism>
<dbReference type="GO" id="GO:0009279">
    <property type="term" value="C:cell outer membrane"/>
    <property type="evidence" value="ECO:0007669"/>
    <property type="project" value="UniProtKB-SubCell"/>
</dbReference>
<keyword evidence="8" id="KW-0732">Signal</keyword>
<protein>
    <submittedName>
        <fullName evidence="9">Uncharacterized protein</fullName>
    </submittedName>
</protein>
<evidence type="ECO:0000256" key="4">
    <source>
        <dbReference type="ARBA" id="ARBA00022452"/>
    </source>
</evidence>
<feature type="chain" id="PRO_5008894771" evidence="8">
    <location>
        <begin position="26"/>
        <end position="472"/>
    </location>
</feature>
<keyword evidence="6" id="KW-0472">Membrane</keyword>
<evidence type="ECO:0000256" key="6">
    <source>
        <dbReference type="ARBA" id="ARBA00023136"/>
    </source>
</evidence>
<dbReference type="Gene3D" id="1.20.1600.10">
    <property type="entry name" value="Outer membrane efflux proteins (OEP)"/>
    <property type="match status" value="1"/>
</dbReference>
<evidence type="ECO:0000256" key="5">
    <source>
        <dbReference type="ARBA" id="ARBA00022692"/>
    </source>
</evidence>
<dbReference type="InterPro" id="IPR051906">
    <property type="entry name" value="TolC-like"/>
</dbReference>
<keyword evidence="3" id="KW-0813">Transport</keyword>
<reference evidence="9" key="1">
    <citation type="journal article" date="2016" name="Sci. Rep.">
        <title>Triclosan Resistome from Metagenome Reveals Diverse Enoyl Acyl Carrier Protein Reductases and Selective Enrichment of Triclosan Resistance Genes.</title>
        <authorList>
            <person name="Khan R."/>
            <person name="Kong H.G."/>
            <person name="Jung Y.H."/>
            <person name="Choi J."/>
            <person name="Baek K.Y."/>
            <person name="Hwang E.C."/>
            <person name="Lee S.W."/>
        </authorList>
    </citation>
    <scope>NUCLEOTIDE SEQUENCE</scope>
</reference>
<accession>A0A1C9U594</accession>
<feature type="signal peptide" evidence="8">
    <location>
        <begin position="1"/>
        <end position="25"/>
    </location>
</feature>
<dbReference type="AlphaFoldDB" id="A0A1C9U594"/>
<keyword evidence="4" id="KW-1134">Transmembrane beta strand</keyword>
<dbReference type="PANTHER" id="PTHR30026">
    <property type="entry name" value="OUTER MEMBRANE PROTEIN TOLC"/>
    <property type="match status" value="1"/>
</dbReference>
<dbReference type="GO" id="GO:0015288">
    <property type="term" value="F:porin activity"/>
    <property type="evidence" value="ECO:0007669"/>
    <property type="project" value="TreeGrafter"/>
</dbReference>
<evidence type="ECO:0000256" key="3">
    <source>
        <dbReference type="ARBA" id="ARBA00022448"/>
    </source>
</evidence>
<evidence type="ECO:0000256" key="2">
    <source>
        <dbReference type="ARBA" id="ARBA00007613"/>
    </source>
</evidence>
<evidence type="ECO:0000256" key="7">
    <source>
        <dbReference type="ARBA" id="ARBA00023237"/>
    </source>
</evidence>
<keyword evidence="7" id="KW-0998">Cell outer membrane</keyword>
<dbReference type="SUPFAM" id="SSF56954">
    <property type="entry name" value="Outer membrane efflux proteins (OEP)"/>
    <property type="match status" value="1"/>
</dbReference>
<dbReference type="EMBL" id="KT982368">
    <property type="protein sequence ID" value="AOR51303.1"/>
    <property type="molecule type" value="Genomic_DNA"/>
</dbReference>
<proteinExistence type="inferred from homology"/>
<dbReference type="GO" id="GO:0015562">
    <property type="term" value="F:efflux transmembrane transporter activity"/>
    <property type="evidence" value="ECO:0007669"/>
    <property type="project" value="InterPro"/>
</dbReference>
<dbReference type="NCBIfam" id="TIGR01844">
    <property type="entry name" value="type_I_sec_TolC"/>
    <property type="match status" value="1"/>
</dbReference>
<sequence length="472" mass="53467">MFNNQFHLSCVKAMLLIGIVTSANALTLEEGLDEVLSTHPIVLERLHNYRATLEDLRTTESQYLPTLDYSTTLGREKTKSPSTNNASTSLNTYEQSLILSQNLFNGFGTKYEADYNKARILAAANHYVENVNDVAYNFVNMYINVIKNRDLLCIAKSNVQFNEDIYVKVTKLYDAGITTRSESEKADTSLSLAKSNYVVAQNNLDDSLFNLERVLGRSVSVKELENASFSGELPSTMEGMKAFAKTHNPSILVTEYNIKSAKSQKEAAYKNYYPKIDAFVRQSWASDVGGLRGDDDRFKMGLTLTYNLYRGGADESQIQKNMSKIHQETQTKFETVRKLDEQGELSWTAKRYLTEQIEHLKRYEATSAKTLELYQKEYDLGRRTLLDLIVAQNDSVAAQSQIVRAENDLLFAHYRILDAMGSMVQNVLGSKADIALKHVGLEGLNNRLDNDQNMENLIFADRKNEPHQRDVE</sequence>
<dbReference type="Pfam" id="PF02321">
    <property type="entry name" value="OEP"/>
    <property type="match status" value="2"/>
</dbReference>
<keyword evidence="5" id="KW-0812">Transmembrane</keyword>
<evidence type="ECO:0000256" key="8">
    <source>
        <dbReference type="SAM" id="SignalP"/>
    </source>
</evidence>
<comment type="similarity">
    <text evidence="2">Belongs to the outer membrane factor (OMF) (TC 1.B.17) family.</text>
</comment>
<dbReference type="InterPro" id="IPR003423">
    <property type="entry name" value="OMP_efflux"/>
</dbReference>
<dbReference type="PANTHER" id="PTHR30026:SF22">
    <property type="entry name" value="OUTER MEMBRANE EFFLUX PROTEIN"/>
    <property type="match status" value="1"/>
</dbReference>
<dbReference type="InterPro" id="IPR010130">
    <property type="entry name" value="T1SS_OMP_TolC"/>
</dbReference>